<dbReference type="PANTHER" id="PTHR14208:SF2">
    <property type="entry name" value="PROTEIN KRASAVIETZ"/>
    <property type="match status" value="1"/>
</dbReference>
<dbReference type="GeneID" id="102809211"/>
<feature type="compositionally biased region" description="Polar residues" evidence="1">
    <location>
        <begin position="1"/>
        <end position="14"/>
    </location>
</feature>
<organism evidence="3 4">
    <name type="scientific">Saccoglossus kowalevskii</name>
    <name type="common">Acorn worm</name>
    <dbReference type="NCBI Taxonomy" id="10224"/>
    <lineage>
        <taxon>Eukaryota</taxon>
        <taxon>Metazoa</taxon>
        <taxon>Hemichordata</taxon>
        <taxon>Enteropneusta</taxon>
        <taxon>Harrimaniidae</taxon>
        <taxon>Saccoglossus</taxon>
    </lineage>
</organism>
<evidence type="ECO:0000259" key="2">
    <source>
        <dbReference type="Pfam" id="PF25504"/>
    </source>
</evidence>
<accession>A0ABM0N086</accession>
<feature type="domain" description="5MP1/2-like HEAT" evidence="2">
    <location>
        <begin position="15"/>
        <end position="111"/>
    </location>
</feature>
<reference evidence="4" key="1">
    <citation type="submission" date="2025-08" db="UniProtKB">
        <authorList>
            <consortium name="RefSeq"/>
        </authorList>
    </citation>
    <scope>IDENTIFICATION</scope>
    <source>
        <tissue evidence="4">Testes</tissue>
    </source>
</reference>
<feature type="non-terminal residue" evidence="4">
    <location>
        <position position="111"/>
    </location>
</feature>
<dbReference type="Proteomes" id="UP000694865">
    <property type="component" value="Unplaced"/>
</dbReference>
<evidence type="ECO:0000313" key="3">
    <source>
        <dbReference type="Proteomes" id="UP000694865"/>
    </source>
</evidence>
<sequence length="111" mass="12429">MSQKTPKPTLTGQRLKTRKRDEKEKYDPIGFRDAVILGIYDASDLDQLAKFLDTAGSRLNYRRYADVLFDILFAGGILAPGGGLIEDEKARCELCVFLADNDLDAMKAWAQ</sequence>
<keyword evidence="3" id="KW-1185">Reference proteome</keyword>
<dbReference type="RefSeq" id="XP_006825677.1">
    <property type="nucleotide sequence ID" value="XM_006825614.1"/>
</dbReference>
<dbReference type="InterPro" id="IPR057397">
    <property type="entry name" value="HEAT_5MP1_2"/>
</dbReference>
<dbReference type="Pfam" id="PF25504">
    <property type="entry name" value="HEAT_5MP1_2"/>
    <property type="match status" value="1"/>
</dbReference>
<feature type="region of interest" description="Disordered" evidence="1">
    <location>
        <begin position="1"/>
        <end position="23"/>
    </location>
</feature>
<gene>
    <name evidence="4" type="primary">LOC102809211</name>
</gene>
<name>A0ABM0N086_SACKO</name>
<protein>
    <submittedName>
        <fullName evidence="4">Protein extra bases-like</fullName>
    </submittedName>
</protein>
<proteinExistence type="predicted"/>
<dbReference type="InterPro" id="IPR051245">
    <property type="entry name" value="eIF5-mimic_regulator"/>
</dbReference>
<evidence type="ECO:0000256" key="1">
    <source>
        <dbReference type="SAM" id="MobiDB-lite"/>
    </source>
</evidence>
<evidence type="ECO:0000313" key="4">
    <source>
        <dbReference type="RefSeq" id="XP_006825677.1"/>
    </source>
</evidence>
<dbReference type="PANTHER" id="PTHR14208">
    <property type="entry name" value="BASIC LEUCINE ZIPPER AND W2 DOMAIN-CONTAINING PROTEIN"/>
    <property type="match status" value="1"/>
</dbReference>